<accession>A0A9P4TD99</accession>
<comment type="caution">
    <text evidence="1">The sequence shown here is derived from an EMBL/GenBank/DDBJ whole genome shotgun (WGS) entry which is preliminary data.</text>
</comment>
<dbReference type="PANTHER" id="PTHR38111">
    <property type="entry name" value="ZN(2)-C6 FUNGAL-TYPE DOMAIN-CONTAINING PROTEIN-RELATED"/>
    <property type="match status" value="1"/>
</dbReference>
<dbReference type="Proteomes" id="UP000801428">
    <property type="component" value="Unassembled WGS sequence"/>
</dbReference>
<dbReference type="PANTHER" id="PTHR38111:SF2">
    <property type="entry name" value="FINGER DOMAIN PROTEIN, PUTATIVE (AFU_ORTHOLOGUE AFUA_1G01560)-RELATED"/>
    <property type="match status" value="1"/>
</dbReference>
<dbReference type="AlphaFoldDB" id="A0A9P4TD99"/>
<evidence type="ECO:0000313" key="2">
    <source>
        <dbReference type="Proteomes" id="UP000801428"/>
    </source>
</evidence>
<name>A0A9P4TD99_CURKU</name>
<dbReference type="EMBL" id="SWKU01000013">
    <property type="protein sequence ID" value="KAF3001190.1"/>
    <property type="molecule type" value="Genomic_DNA"/>
</dbReference>
<reference evidence="1" key="1">
    <citation type="submission" date="2019-04" db="EMBL/GenBank/DDBJ databases">
        <title>Sequencing of skin fungus with MAO and IRED activity.</title>
        <authorList>
            <person name="Marsaioli A.J."/>
            <person name="Bonatto J.M.C."/>
            <person name="Reis Junior O."/>
        </authorList>
    </citation>
    <scope>NUCLEOTIDE SEQUENCE</scope>
    <source>
        <strain evidence="1">30M1</strain>
    </source>
</reference>
<gene>
    <name evidence="1" type="ORF">E8E13_000140</name>
</gene>
<dbReference type="InterPro" id="IPR021858">
    <property type="entry name" value="Fun_TF"/>
</dbReference>
<protein>
    <submittedName>
        <fullName evidence="1">Uncharacterized protein</fullName>
    </submittedName>
</protein>
<keyword evidence="2" id="KW-1185">Reference proteome</keyword>
<evidence type="ECO:0000313" key="1">
    <source>
        <dbReference type="EMBL" id="KAF3001190.1"/>
    </source>
</evidence>
<sequence>MLPSDIYLEYFFSKFLYQNAFTGISAGFAKSLSAVLHRSSELHDAVKAIAALHIGQCNAFVVKEDYSAALKAYSRSVRSLQAKIEGEAIVSDPSVLWATFLLGVFELMRDATGVNWLAHFLHGTSTMLRLLGPDILTVSNKENAQLREFFFGTRIFELSRALIYTAPTFLSTTEWSLAIETYWIQNPALWTPKEALFDLIPKLSDLGIRACGFVAKVESMVPRKQVLCAKALAEEGLSLHEALLQWRKSLDVWMHISTNLGVPNEDSLVSSVYYAALSIYLDGIFSYHAPFISLSALMCPMLDHSVIQEHVSLILAECKQLLDRGCAGVVLLFPLRVAGARARGSSSQLEILRLLRMVAQRGFMVAQSFVEDLSDLWAKRC</sequence>
<proteinExistence type="predicted"/>
<dbReference type="InterPro" id="IPR053178">
    <property type="entry name" value="Osmoadaptation_assoc"/>
</dbReference>
<dbReference type="OrthoDB" id="194358at2759"/>
<dbReference type="Pfam" id="PF11951">
    <property type="entry name" value="Fungal_trans_2"/>
    <property type="match status" value="1"/>
</dbReference>
<organism evidence="1 2">
    <name type="scientific">Curvularia kusanoi</name>
    <name type="common">Cochliobolus kusanoi</name>
    <dbReference type="NCBI Taxonomy" id="90978"/>
    <lineage>
        <taxon>Eukaryota</taxon>
        <taxon>Fungi</taxon>
        <taxon>Dikarya</taxon>
        <taxon>Ascomycota</taxon>
        <taxon>Pezizomycotina</taxon>
        <taxon>Dothideomycetes</taxon>
        <taxon>Pleosporomycetidae</taxon>
        <taxon>Pleosporales</taxon>
        <taxon>Pleosporineae</taxon>
        <taxon>Pleosporaceae</taxon>
        <taxon>Curvularia</taxon>
    </lineage>
</organism>